<dbReference type="EMBL" id="PDOD01000005">
    <property type="protein sequence ID" value="PYZ92139.1"/>
    <property type="molecule type" value="Genomic_DNA"/>
</dbReference>
<comment type="PTM">
    <text evidence="10">Contains an active site 4-methylidene-imidazol-5-one (MIO), which is formed autocatalytically by cyclization and dehydration of residues Ala-Ser-Gly.</text>
</comment>
<evidence type="ECO:0000256" key="1">
    <source>
        <dbReference type="ARBA" id="ARBA00004496"/>
    </source>
</evidence>
<feature type="cross-link" description="5-imidazolinone (Ala-Gly)" evidence="10">
    <location>
        <begin position="141"/>
        <end position="143"/>
    </location>
</feature>
<gene>
    <name evidence="10 14" type="primary">hutH</name>
    <name evidence="14" type="ORF">CR194_17515</name>
</gene>
<dbReference type="NCBIfam" id="TIGR01225">
    <property type="entry name" value="hutH"/>
    <property type="match status" value="1"/>
</dbReference>
<dbReference type="HAMAP" id="MF_00229">
    <property type="entry name" value="His_ammonia_lyase"/>
    <property type="match status" value="1"/>
</dbReference>
<dbReference type="FunFam" id="1.10.275.10:FF:000008">
    <property type="entry name" value="Histidine ammonia-lyase"/>
    <property type="match status" value="1"/>
</dbReference>
<organism evidence="14 15">
    <name type="scientific">Salipaludibacillus keqinensis</name>
    <dbReference type="NCBI Taxonomy" id="2045207"/>
    <lineage>
        <taxon>Bacteria</taxon>
        <taxon>Bacillati</taxon>
        <taxon>Bacillota</taxon>
        <taxon>Bacilli</taxon>
        <taxon>Bacillales</taxon>
        <taxon>Bacillaceae</taxon>
    </lineage>
</organism>
<dbReference type="InterPro" id="IPR024083">
    <property type="entry name" value="Fumarase/histidase_N"/>
</dbReference>
<dbReference type="PANTHER" id="PTHR10362">
    <property type="entry name" value="HISTIDINE AMMONIA-LYASE"/>
    <property type="match status" value="1"/>
</dbReference>
<name>A0A323T9X4_9BACI</name>
<evidence type="ECO:0000256" key="7">
    <source>
        <dbReference type="ARBA" id="ARBA00022808"/>
    </source>
</evidence>
<protein>
    <recommendedName>
        <fullName evidence="5 10">Histidine ammonia-lyase</fullName>
        <shortName evidence="10">Histidase</shortName>
        <ecNumber evidence="4 10">4.3.1.3</ecNumber>
    </recommendedName>
</protein>
<evidence type="ECO:0000313" key="15">
    <source>
        <dbReference type="Proteomes" id="UP000248214"/>
    </source>
</evidence>
<keyword evidence="6 10" id="KW-0963">Cytoplasm</keyword>
<comment type="pathway">
    <text evidence="2 10 12">Amino-acid degradation; L-histidine degradation into L-glutamate; N-formimidoyl-L-glutamate from L-histidine: step 1/3.</text>
</comment>
<evidence type="ECO:0000256" key="2">
    <source>
        <dbReference type="ARBA" id="ARBA00005113"/>
    </source>
</evidence>
<feature type="modified residue" description="2,3-didehydroalanine (Ser)" evidence="10">
    <location>
        <position position="142"/>
    </location>
</feature>
<evidence type="ECO:0000256" key="9">
    <source>
        <dbReference type="ARBA" id="ARBA00049269"/>
    </source>
</evidence>
<dbReference type="InterPro" id="IPR005921">
    <property type="entry name" value="HutH"/>
</dbReference>
<dbReference type="EC" id="4.3.1.3" evidence="4 10"/>
<keyword evidence="7 10" id="KW-0369">Histidine metabolism</keyword>
<dbReference type="InterPro" id="IPR022313">
    <property type="entry name" value="Phe/His_NH3-lyase_AS"/>
</dbReference>
<evidence type="ECO:0000256" key="10">
    <source>
        <dbReference type="HAMAP-Rule" id="MF_00229"/>
    </source>
</evidence>
<dbReference type="GO" id="GO:0019556">
    <property type="term" value="P:L-histidine catabolic process to glutamate and formamide"/>
    <property type="evidence" value="ECO:0007669"/>
    <property type="project" value="UniProtKB-UniPathway"/>
</dbReference>
<evidence type="ECO:0000256" key="12">
    <source>
        <dbReference type="RuleBase" id="RU004479"/>
    </source>
</evidence>
<dbReference type="RefSeq" id="WP_110611756.1">
    <property type="nucleotide sequence ID" value="NZ_PDOD01000005.1"/>
</dbReference>
<evidence type="ECO:0000256" key="8">
    <source>
        <dbReference type="ARBA" id="ARBA00023239"/>
    </source>
</evidence>
<comment type="catalytic activity">
    <reaction evidence="9 10 12">
        <text>L-histidine = trans-urocanate + NH4(+)</text>
        <dbReference type="Rhea" id="RHEA:21232"/>
        <dbReference type="ChEBI" id="CHEBI:17771"/>
        <dbReference type="ChEBI" id="CHEBI:28938"/>
        <dbReference type="ChEBI" id="CHEBI:57595"/>
        <dbReference type="EC" id="4.3.1.3"/>
    </reaction>
</comment>
<evidence type="ECO:0000256" key="4">
    <source>
        <dbReference type="ARBA" id="ARBA00012994"/>
    </source>
</evidence>
<dbReference type="Proteomes" id="UP000248214">
    <property type="component" value="Unassembled WGS sequence"/>
</dbReference>
<dbReference type="Pfam" id="PF00221">
    <property type="entry name" value="Lyase_aromatic"/>
    <property type="match status" value="1"/>
</dbReference>
<dbReference type="OrthoDB" id="9806955at2"/>
<comment type="similarity">
    <text evidence="3 10 11">Belongs to the PAL/histidase family.</text>
</comment>
<evidence type="ECO:0000256" key="11">
    <source>
        <dbReference type="RuleBase" id="RU003954"/>
    </source>
</evidence>
<dbReference type="NCBIfam" id="NF006871">
    <property type="entry name" value="PRK09367.1"/>
    <property type="match status" value="1"/>
</dbReference>
<dbReference type="Gene3D" id="1.10.275.10">
    <property type="entry name" value="Fumarase/aspartase (N-terminal domain)"/>
    <property type="match status" value="1"/>
</dbReference>
<dbReference type="PROSITE" id="PS00488">
    <property type="entry name" value="PAL_HISTIDASE"/>
    <property type="match status" value="1"/>
</dbReference>
<dbReference type="FunFam" id="1.20.200.10:FF:000003">
    <property type="entry name" value="Histidine ammonia-lyase"/>
    <property type="match status" value="1"/>
</dbReference>
<evidence type="ECO:0000256" key="5">
    <source>
        <dbReference type="ARBA" id="ARBA00017271"/>
    </source>
</evidence>
<dbReference type="GO" id="GO:0004397">
    <property type="term" value="F:histidine ammonia-lyase activity"/>
    <property type="evidence" value="ECO:0007669"/>
    <property type="project" value="UniProtKB-UniRule"/>
</dbReference>
<dbReference type="CDD" id="cd00332">
    <property type="entry name" value="PAL-HAL"/>
    <property type="match status" value="1"/>
</dbReference>
<dbReference type="Gene3D" id="1.20.200.10">
    <property type="entry name" value="Fumarase/aspartase (Central domain)"/>
    <property type="match status" value="1"/>
</dbReference>
<comment type="subcellular location">
    <subcellularLocation>
        <location evidence="1 10 13">Cytoplasm</location>
    </subcellularLocation>
</comment>
<dbReference type="GO" id="GO:0019557">
    <property type="term" value="P:L-histidine catabolic process to glutamate and formate"/>
    <property type="evidence" value="ECO:0007669"/>
    <property type="project" value="UniProtKB-UniPathway"/>
</dbReference>
<dbReference type="SUPFAM" id="SSF48557">
    <property type="entry name" value="L-aspartase-like"/>
    <property type="match status" value="1"/>
</dbReference>
<evidence type="ECO:0000256" key="13">
    <source>
        <dbReference type="RuleBase" id="RU004480"/>
    </source>
</evidence>
<dbReference type="UniPathway" id="UPA00379">
    <property type="reaction ID" value="UER00549"/>
</dbReference>
<dbReference type="AlphaFoldDB" id="A0A323T9X4"/>
<accession>A0A323T9X4</accession>
<dbReference type="GO" id="GO:0005737">
    <property type="term" value="C:cytoplasm"/>
    <property type="evidence" value="ECO:0007669"/>
    <property type="project" value="UniProtKB-SubCell"/>
</dbReference>
<evidence type="ECO:0000256" key="6">
    <source>
        <dbReference type="ARBA" id="ARBA00022490"/>
    </source>
</evidence>
<evidence type="ECO:0000256" key="3">
    <source>
        <dbReference type="ARBA" id="ARBA00007238"/>
    </source>
</evidence>
<comment type="caution">
    <text evidence="14">The sequence shown here is derived from an EMBL/GenBank/DDBJ whole genome shotgun (WGS) entry which is preliminary data.</text>
</comment>
<dbReference type="InterPro" id="IPR008948">
    <property type="entry name" value="L-Aspartase-like"/>
</dbReference>
<keyword evidence="8 10" id="KW-0456">Lyase</keyword>
<proteinExistence type="inferred from homology"/>
<sequence>MITLTGETLNFAQLKRILYEKEKVKASDESMEKVIKSRQSVEKIVNDGKVVYGITTGFGKFSDVFIQKKDVETLQLNLIHSHACGLGDPFPESVSRAMLLLRANALLKGFSGVRPVVIERLLELINKQVHPVIPQKGSLGASGDLAPLSHLALVLIGEGEVFYKGNRQPALDVLTKEQIFPIRLTAKEGLALINGTQAMTAMGVVGYMEAEMLVYQSELIASVTLEGLNGIIDAFDDDVHQARGYQEQIDVAKRIRGYLTDSRLVTRQGEVRVQDAYSLRCIPQVHGASWQALEYVKDKLKIEMNAATDNPLIFDDGEKVISGGNFHGQPIALAMDFMTIAIAEIGNISERRIERLVNPQLNDLPPFLSPEPGLQSGAMIMQYAAASLVSENKTFAHPASVDSIPSSANQEDHVSMGTIASRHAYEVINNVRRVLAVEAICAMQAVEYRGIEKMATATKAFFHQGRKIVPTINKDRVFSKDMEAMATWLKRAKITIHSTKNQSLNLS</sequence>
<keyword evidence="15" id="KW-1185">Reference proteome</keyword>
<evidence type="ECO:0000313" key="14">
    <source>
        <dbReference type="EMBL" id="PYZ92139.1"/>
    </source>
</evidence>
<reference evidence="14 15" key="1">
    <citation type="submission" date="2017-10" db="EMBL/GenBank/DDBJ databases">
        <title>Bacillus sp. nov., a halophilic bacterium isolated from a Keqin Lake.</title>
        <authorList>
            <person name="Wang H."/>
        </authorList>
    </citation>
    <scope>NUCLEOTIDE SEQUENCE [LARGE SCALE GENOMIC DNA]</scope>
    <source>
        <strain evidence="14 15">KQ-12</strain>
    </source>
</reference>
<dbReference type="InterPro" id="IPR001106">
    <property type="entry name" value="Aromatic_Lyase"/>
</dbReference>